<sequence>MEIFASDIFLLIISLIFALTLFVFFSFPSVLLCYGQDCIEAIAVVDVIKTLKKVCPVDFGNKWRLLPIEAGVSRVWIKKIQFPGFQNNMSLYGTACAIPCSSVYAFSLIADVTKWGEWEPSSQCLLLKPFCDDKFHRDSFMLADQVVGIQRGTNVQDYIAMYRFTSFAEKTVKWILFWNAKKVEFMFFLIQPAVSKKANSECVITHIFGSEPSSPLIALSIAQRMRNIKDFLFLSQTHIVASRCTSAFVSISEQSDSNKLIKTETDNQLHKVPVKSDISSIQLAFALIPVTYNLKCIYNRLKGFQLTIKEAEEESIAKKLKKKDHVPKLSKEPLDILKRSISETCIKSKLRPEFNSSLELSAISNKKDSSIVGRSFSEPKKSSVIVEENLKINSDDERNSKVKKSRCLSVPTSSSIVKSKNSSQSDCSETHTDDDIYVNLHIIHENIPQENISTFEGGNRNDIFGSSTSDFELVDSNQQFLDCRLADFLTQGNYGASELQAEMMLASQFENDVQISDGWMYHSTYKGITVLSKINAGKFMKIVSYLCQVELPANAKDIWKYVKNPRFRFIYDETVKTVKIVERISDSQKLIHVYHQTSGVIRKEGIDFCLLQTERIEANLYYSSFHSIEYEKCPFMTSVVRGSLRPSGWVVEELGSQKCKVTYLMQIIVSSPDSLYINDLSSLVPLAVHNLRHYASSTPK</sequence>
<comment type="caution">
    <text evidence="2">The sequence shown here is derived from an EMBL/GenBank/DDBJ whole genome shotgun (WGS) entry which is preliminary data.</text>
</comment>
<dbReference type="OrthoDB" id="3176171at2759"/>
<proteinExistence type="predicted"/>
<keyword evidence="3" id="KW-1185">Reference proteome</keyword>
<dbReference type="AlphaFoldDB" id="A0A8X6TLH7"/>
<dbReference type="InterPro" id="IPR002913">
    <property type="entry name" value="START_lipid-bd_dom"/>
</dbReference>
<dbReference type="Pfam" id="PF01852">
    <property type="entry name" value="START"/>
    <property type="match status" value="1"/>
</dbReference>
<evidence type="ECO:0000313" key="2">
    <source>
        <dbReference type="EMBL" id="GFT28207.1"/>
    </source>
</evidence>
<dbReference type="Gene3D" id="3.30.530.20">
    <property type="match status" value="1"/>
</dbReference>
<dbReference type="EMBL" id="BMAW01060826">
    <property type="protein sequence ID" value="GFT28207.1"/>
    <property type="molecule type" value="Genomic_DNA"/>
</dbReference>
<gene>
    <name evidence="2" type="primary">NCL1_22290</name>
    <name evidence="2" type="ORF">NPIL_101301</name>
</gene>
<evidence type="ECO:0000259" key="1">
    <source>
        <dbReference type="PROSITE" id="PS50848"/>
    </source>
</evidence>
<dbReference type="PANTHER" id="PTHR47117">
    <property type="entry name" value="STAR-RELATED LIPID TRANSFER PROTEIN 9"/>
    <property type="match status" value="1"/>
</dbReference>
<dbReference type="InterPro" id="IPR023393">
    <property type="entry name" value="START-like_dom_sf"/>
</dbReference>
<reference evidence="2" key="1">
    <citation type="submission" date="2020-08" db="EMBL/GenBank/DDBJ databases">
        <title>Multicomponent nature underlies the extraordinary mechanical properties of spider dragline silk.</title>
        <authorList>
            <person name="Kono N."/>
            <person name="Nakamura H."/>
            <person name="Mori M."/>
            <person name="Yoshida Y."/>
            <person name="Ohtoshi R."/>
            <person name="Malay A.D."/>
            <person name="Moran D.A.P."/>
            <person name="Tomita M."/>
            <person name="Numata K."/>
            <person name="Arakawa K."/>
        </authorList>
    </citation>
    <scope>NUCLEOTIDE SEQUENCE</scope>
</reference>
<feature type="domain" description="START" evidence="1">
    <location>
        <begin position="516"/>
        <end position="678"/>
    </location>
</feature>
<name>A0A8X6TLH7_NEPPI</name>
<dbReference type="PANTHER" id="PTHR47117:SF8">
    <property type="entry name" value="KINESIN FAMILY MEMBER 16B"/>
    <property type="match status" value="1"/>
</dbReference>
<dbReference type="GO" id="GO:0008289">
    <property type="term" value="F:lipid binding"/>
    <property type="evidence" value="ECO:0007669"/>
    <property type="project" value="InterPro"/>
</dbReference>
<dbReference type="PROSITE" id="PS50848">
    <property type="entry name" value="START"/>
    <property type="match status" value="1"/>
</dbReference>
<organism evidence="2 3">
    <name type="scientific">Nephila pilipes</name>
    <name type="common">Giant wood spider</name>
    <name type="synonym">Nephila maculata</name>
    <dbReference type="NCBI Taxonomy" id="299642"/>
    <lineage>
        <taxon>Eukaryota</taxon>
        <taxon>Metazoa</taxon>
        <taxon>Ecdysozoa</taxon>
        <taxon>Arthropoda</taxon>
        <taxon>Chelicerata</taxon>
        <taxon>Arachnida</taxon>
        <taxon>Araneae</taxon>
        <taxon>Araneomorphae</taxon>
        <taxon>Entelegynae</taxon>
        <taxon>Araneoidea</taxon>
        <taxon>Nephilidae</taxon>
        <taxon>Nephila</taxon>
    </lineage>
</organism>
<protein>
    <submittedName>
        <fullName evidence="2">StAR-related lipid transfer protein 9</fullName>
    </submittedName>
</protein>
<accession>A0A8X6TLH7</accession>
<dbReference type="SUPFAM" id="SSF55961">
    <property type="entry name" value="Bet v1-like"/>
    <property type="match status" value="1"/>
</dbReference>
<dbReference type="Proteomes" id="UP000887013">
    <property type="component" value="Unassembled WGS sequence"/>
</dbReference>
<evidence type="ECO:0000313" key="3">
    <source>
        <dbReference type="Proteomes" id="UP000887013"/>
    </source>
</evidence>